<reference evidence="2 3" key="1">
    <citation type="submission" date="2018-11" db="EMBL/GenBank/DDBJ databases">
        <title>Genome sequencing of Paenibacillus lentus DSM25539(T).</title>
        <authorList>
            <person name="Kook J.-K."/>
            <person name="Park S.-N."/>
            <person name="Lim Y.K."/>
        </authorList>
    </citation>
    <scope>NUCLEOTIDE SEQUENCE [LARGE SCALE GENOMIC DNA]</scope>
    <source>
        <strain evidence="2 3">DSM 25539</strain>
    </source>
</reference>
<evidence type="ECO:0000259" key="1">
    <source>
        <dbReference type="SMART" id="SM00481"/>
    </source>
</evidence>
<dbReference type="RefSeq" id="WP_125083022.1">
    <property type="nucleotide sequence ID" value="NZ_CP034248.1"/>
</dbReference>
<dbReference type="InterPro" id="IPR003141">
    <property type="entry name" value="Pol/His_phosphatase_N"/>
</dbReference>
<evidence type="ECO:0000313" key="2">
    <source>
        <dbReference type="EMBL" id="AZK46981.1"/>
    </source>
</evidence>
<dbReference type="InterPro" id="IPR052018">
    <property type="entry name" value="PHP_domain"/>
</dbReference>
<dbReference type="SMART" id="SM00481">
    <property type="entry name" value="POLIIIAc"/>
    <property type="match status" value="1"/>
</dbReference>
<dbReference type="Gene3D" id="3.20.20.140">
    <property type="entry name" value="Metal-dependent hydrolases"/>
    <property type="match status" value="1"/>
</dbReference>
<dbReference type="Proteomes" id="UP000273145">
    <property type="component" value="Chromosome"/>
</dbReference>
<keyword evidence="3" id="KW-1185">Reference proteome</keyword>
<dbReference type="InterPro" id="IPR016195">
    <property type="entry name" value="Pol/histidinol_Pase-like"/>
</dbReference>
<feature type="domain" description="Polymerase/histidinol phosphatase N-terminal" evidence="1">
    <location>
        <begin position="10"/>
        <end position="75"/>
    </location>
</feature>
<sequence length="288" mass="31587">MNDTALRNLYDLHTHTRASDGMNAPAENVRLAKEKGLAGIAITDHDTVAGIEEAFETGQQYGITVVPGVEISTVADGRDIHVLGYYIDIADKKLLSRLQKLRATREIRNDLILENLQSLGMPLTLQEIKDGLGRPLHPDESIGRPHIADALVRKGYADNMRDAFDRYLGEGKPAYASVPRISPEEAMQWIREAGGAPVLAHPGLYGDDELVKRIIASGQPVGIEVYHSDHGVSEEQRYLEIASQFNLVPTAGSDYHGVRQGIVFHGDIGSRSVPLRVLDELRVRAGSK</sequence>
<dbReference type="GO" id="GO:0035312">
    <property type="term" value="F:5'-3' DNA exonuclease activity"/>
    <property type="evidence" value="ECO:0007669"/>
    <property type="project" value="TreeGrafter"/>
</dbReference>
<organism evidence="2 3">
    <name type="scientific">Paenibacillus lentus</name>
    <dbReference type="NCBI Taxonomy" id="1338368"/>
    <lineage>
        <taxon>Bacteria</taxon>
        <taxon>Bacillati</taxon>
        <taxon>Bacillota</taxon>
        <taxon>Bacilli</taxon>
        <taxon>Bacillales</taxon>
        <taxon>Paenibacillaceae</taxon>
        <taxon>Paenibacillus</taxon>
    </lineage>
</organism>
<evidence type="ECO:0000313" key="3">
    <source>
        <dbReference type="Proteomes" id="UP000273145"/>
    </source>
</evidence>
<name>A0A3S8RVD5_9BACL</name>
<dbReference type="PANTHER" id="PTHR42924:SF3">
    <property type="entry name" value="POLYMERASE_HISTIDINOL PHOSPHATASE N-TERMINAL DOMAIN-CONTAINING PROTEIN"/>
    <property type="match status" value="1"/>
</dbReference>
<dbReference type="SUPFAM" id="SSF89550">
    <property type="entry name" value="PHP domain-like"/>
    <property type="match status" value="1"/>
</dbReference>
<accession>A0A3S8RVD5</accession>
<dbReference type="PANTHER" id="PTHR42924">
    <property type="entry name" value="EXONUCLEASE"/>
    <property type="match status" value="1"/>
</dbReference>
<gene>
    <name evidence="2" type="ORF">EIM92_13135</name>
</gene>
<dbReference type="KEGG" id="plen:EIM92_13135"/>
<dbReference type="EMBL" id="CP034248">
    <property type="protein sequence ID" value="AZK46981.1"/>
    <property type="molecule type" value="Genomic_DNA"/>
</dbReference>
<dbReference type="Pfam" id="PF02811">
    <property type="entry name" value="PHP"/>
    <property type="match status" value="1"/>
</dbReference>
<dbReference type="Gene3D" id="1.10.150.650">
    <property type="match status" value="1"/>
</dbReference>
<dbReference type="AlphaFoldDB" id="A0A3S8RVD5"/>
<proteinExistence type="predicted"/>
<protein>
    <submittedName>
        <fullName evidence="2">PHP domain-containing protein</fullName>
    </submittedName>
</protein>
<dbReference type="CDD" id="cd07438">
    <property type="entry name" value="PHP_HisPPase_AMP"/>
    <property type="match status" value="1"/>
</dbReference>
<dbReference type="InterPro" id="IPR004013">
    <property type="entry name" value="PHP_dom"/>
</dbReference>
<dbReference type="OrthoDB" id="9804333at2"/>
<dbReference type="GO" id="GO:0004534">
    <property type="term" value="F:5'-3' RNA exonuclease activity"/>
    <property type="evidence" value="ECO:0007669"/>
    <property type="project" value="TreeGrafter"/>
</dbReference>